<keyword evidence="4" id="KW-1185">Reference proteome</keyword>
<dbReference type="EMBL" id="CYGV01000569">
    <property type="protein sequence ID" value="CUA68891.1"/>
    <property type="molecule type" value="Genomic_DNA"/>
</dbReference>
<evidence type="ECO:0000313" key="3">
    <source>
        <dbReference type="EMBL" id="CUA68891.1"/>
    </source>
</evidence>
<evidence type="ECO:0000256" key="2">
    <source>
        <dbReference type="SAM" id="MobiDB-lite"/>
    </source>
</evidence>
<proteinExistence type="predicted"/>
<keyword evidence="1" id="KW-0175">Coiled coil</keyword>
<dbReference type="Pfam" id="PF18758">
    <property type="entry name" value="KDZ"/>
    <property type="match status" value="1"/>
</dbReference>
<feature type="compositionally biased region" description="Polar residues" evidence="2">
    <location>
        <begin position="12"/>
        <end position="24"/>
    </location>
</feature>
<name>A0A0K6FRP2_9AGAM</name>
<sequence length="665" mass="76363">MSTAKLAKFTEFQQDFSDDPSSGHYSCPKNDPPSDSLAHEGNKDDWEDEDEAIITGLGFASKSTEWARRIGNEHTSWDRDLSALTDAYLLYRSNAQSNVGSDHNLCPTLSNDSEVKRVSSALINCEQFFSSSNRVAALTRLASPYHRRERIHIHLEAWDEDQHRNIGYLLRSRYQHAVKERDTAEAIITRLKPGVSIEIFEQHIHSEQEYLELGKQPVPEEVFKIEYIGKLKRLRSKEEEYVQCCKATTQIIEGYSIDLRRSILVTSHHESRKQTTLDQLLLLKEEVLRFEHTYGIEHRWTSTSAEWVEAEQLEHNQRFQRVVDELEQLVVQRLFELSRAGLARTGYKLRMHINKSIARRSSALKTALDRYNEVASQLVPPSPTISWKQIKDARILEDFDLIRGSRSNILQQDWTKPENRQCAEQSRRIARAEEEIQRLNVEVRRVRSLIVHEEFALQILAKQITDVDPSLGWAAQRYVDLRLHTNQLVSNELKRLEKSEWYTGRKTVGVPLDTTYIDLIAKAHGGSMLAADDHHVTSQIKFDHYDRGVPQSNTFDTDDGAKDESGDEMTDCRSLALRFSFYPTSEPVPRGKSFSNTELPIHEVQVMIDSRSDIKKPELEGSAEEVEETIHGDEEDNDDEGLYDTGEMELGRAGPGPSTQARRNY</sequence>
<evidence type="ECO:0000256" key="1">
    <source>
        <dbReference type="SAM" id="Coils"/>
    </source>
</evidence>
<evidence type="ECO:0000313" key="4">
    <source>
        <dbReference type="Proteomes" id="UP000044841"/>
    </source>
</evidence>
<accession>A0A0K6FRP2</accession>
<organism evidence="3 4">
    <name type="scientific">Rhizoctonia solani</name>
    <dbReference type="NCBI Taxonomy" id="456999"/>
    <lineage>
        <taxon>Eukaryota</taxon>
        <taxon>Fungi</taxon>
        <taxon>Dikarya</taxon>
        <taxon>Basidiomycota</taxon>
        <taxon>Agaricomycotina</taxon>
        <taxon>Agaricomycetes</taxon>
        <taxon>Cantharellales</taxon>
        <taxon>Ceratobasidiaceae</taxon>
        <taxon>Rhizoctonia</taxon>
    </lineage>
</organism>
<dbReference type="InterPro" id="IPR040521">
    <property type="entry name" value="KDZ"/>
</dbReference>
<feature type="region of interest" description="Disordered" evidence="2">
    <location>
        <begin position="612"/>
        <end position="665"/>
    </location>
</feature>
<feature type="coiled-coil region" evidence="1">
    <location>
        <begin position="422"/>
        <end position="449"/>
    </location>
</feature>
<dbReference type="Proteomes" id="UP000044841">
    <property type="component" value="Unassembled WGS sequence"/>
</dbReference>
<reference evidence="3 4" key="1">
    <citation type="submission" date="2015-07" db="EMBL/GenBank/DDBJ databases">
        <authorList>
            <person name="Noorani M."/>
        </authorList>
    </citation>
    <scope>NUCLEOTIDE SEQUENCE [LARGE SCALE GENOMIC DNA]</scope>
    <source>
        <strain evidence="3">BBA 69670</strain>
    </source>
</reference>
<protein>
    <submittedName>
        <fullName evidence="3">Uncharacterized protein</fullName>
    </submittedName>
</protein>
<gene>
    <name evidence="3" type="ORF">RSOLAG22IIIB_08135</name>
</gene>
<dbReference type="AlphaFoldDB" id="A0A0K6FRP2"/>
<feature type="region of interest" description="Disordered" evidence="2">
    <location>
        <begin position="12"/>
        <end position="45"/>
    </location>
</feature>
<feature type="compositionally biased region" description="Acidic residues" evidence="2">
    <location>
        <begin position="621"/>
        <end position="642"/>
    </location>
</feature>